<dbReference type="AlphaFoldDB" id="A0A7S3F0I1"/>
<accession>A0A7S3F0I1</accession>
<keyword evidence="2" id="KW-0472">Membrane</keyword>
<evidence type="ECO:0000256" key="1">
    <source>
        <dbReference type="SAM" id="MobiDB-lite"/>
    </source>
</evidence>
<gene>
    <name evidence="3" type="ORF">HERI1096_LOCUS20091</name>
</gene>
<feature type="region of interest" description="Disordered" evidence="1">
    <location>
        <begin position="141"/>
        <end position="177"/>
    </location>
</feature>
<evidence type="ECO:0000256" key="2">
    <source>
        <dbReference type="SAM" id="Phobius"/>
    </source>
</evidence>
<dbReference type="EMBL" id="HBHX01036185">
    <property type="protein sequence ID" value="CAE0119392.1"/>
    <property type="molecule type" value="Transcribed_RNA"/>
</dbReference>
<proteinExistence type="predicted"/>
<sequence length="177" mass="19104">MAVQVAIVGGELLGGLGIVSVGAFLFIAARRKSSTAIVKAKGKAKKKKSKQTTKLSLLIKTKHEAETGAEFELDLEGSPSAPEVRAAIEDDVLTPWLPPEYLNQGFRVYYKNDEGSFLMSNQTPLKTLEAAISVVVMVNTDRKLPDEPPEEPADTERPVSKKSSAGGTHELLPQSEE</sequence>
<reference evidence="3" key="1">
    <citation type="submission" date="2021-01" db="EMBL/GenBank/DDBJ databases">
        <authorList>
            <person name="Corre E."/>
            <person name="Pelletier E."/>
            <person name="Niang G."/>
            <person name="Scheremetjew M."/>
            <person name="Finn R."/>
            <person name="Kale V."/>
            <person name="Holt S."/>
            <person name="Cochrane G."/>
            <person name="Meng A."/>
            <person name="Brown T."/>
            <person name="Cohen L."/>
        </authorList>
    </citation>
    <scope>NUCLEOTIDE SEQUENCE</scope>
    <source>
        <strain evidence="3">CCMP281</strain>
    </source>
</reference>
<name>A0A7S3F0I1_9EUKA</name>
<protein>
    <submittedName>
        <fullName evidence="3">Uncharacterized protein</fullName>
    </submittedName>
</protein>
<keyword evidence="2" id="KW-1133">Transmembrane helix</keyword>
<organism evidence="3">
    <name type="scientific">Haptolina ericina</name>
    <dbReference type="NCBI Taxonomy" id="156174"/>
    <lineage>
        <taxon>Eukaryota</taxon>
        <taxon>Haptista</taxon>
        <taxon>Haptophyta</taxon>
        <taxon>Prymnesiophyceae</taxon>
        <taxon>Prymnesiales</taxon>
        <taxon>Prymnesiaceae</taxon>
        <taxon>Haptolina</taxon>
    </lineage>
</organism>
<keyword evidence="2" id="KW-0812">Transmembrane</keyword>
<evidence type="ECO:0000313" key="3">
    <source>
        <dbReference type="EMBL" id="CAE0119392.1"/>
    </source>
</evidence>
<feature type="transmembrane region" description="Helical" evidence="2">
    <location>
        <begin position="6"/>
        <end position="29"/>
    </location>
</feature>